<evidence type="ECO:0000256" key="2">
    <source>
        <dbReference type="SAM" id="SignalP"/>
    </source>
</evidence>
<reference evidence="3 4" key="1">
    <citation type="journal article" date="2019" name="Int. J. Syst. Evol. Microbiol.">
        <title>The Global Catalogue of Microorganisms (GCM) 10K type strain sequencing project: providing services to taxonomists for standard genome sequencing and annotation.</title>
        <authorList>
            <consortium name="The Broad Institute Genomics Platform"/>
            <consortium name="The Broad Institute Genome Sequencing Center for Infectious Disease"/>
            <person name="Wu L."/>
            <person name="Ma J."/>
        </authorList>
    </citation>
    <scope>NUCLEOTIDE SEQUENCE [LARGE SCALE GENOMIC DNA]</scope>
    <source>
        <strain evidence="3 4">JCM 3325</strain>
    </source>
</reference>
<protein>
    <recommendedName>
        <fullName evidence="5">Lipoprotein</fullName>
    </recommendedName>
</protein>
<evidence type="ECO:0000256" key="1">
    <source>
        <dbReference type="SAM" id="MobiDB-lite"/>
    </source>
</evidence>
<keyword evidence="2" id="KW-0732">Signal</keyword>
<comment type="caution">
    <text evidence="3">The sequence shown here is derived from an EMBL/GenBank/DDBJ whole genome shotgun (WGS) entry which is preliminary data.</text>
</comment>
<keyword evidence="4" id="KW-1185">Reference proteome</keyword>
<name>A0ABN3JFC3_9ACTN</name>
<accession>A0ABN3JFC3</accession>
<gene>
    <name evidence="3" type="ORF">GCM10010191_44730</name>
</gene>
<dbReference type="Proteomes" id="UP001501231">
    <property type="component" value="Unassembled WGS sequence"/>
</dbReference>
<evidence type="ECO:0000313" key="4">
    <source>
        <dbReference type="Proteomes" id="UP001501231"/>
    </source>
</evidence>
<evidence type="ECO:0000313" key="3">
    <source>
        <dbReference type="EMBL" id="GAA2427044.1"/>
    </source>
</evidence>
<feature type="region of interest" description="Disordered" evidence="1">
    <location>
        <begin position="30"/>
        <end position="72"/>
    </location>
</feature>
<feature type="chain" id="PRO_5045470101" description="Lipoprotein" evidence="2">
    <location>
        <begin position="23"/>
        <end position="207"/>
    </location>
</feature>
<evidence type="ECO:0008006" key="5">
    <source>
        <dbReference type="Google" id="ProtNLM"/>
    </source>
</evidence>
<feature type="signal peptide" evidence="2">
    <location>
        <begin position="1"/>
        <end position="22"/>
    </location>
</feature>
<organism evidence="3 4">
    <name type="scientific">Actinomadura vinacea</name>
    <dbReference type="NCBI Taxonomy" id="115336"/>
    <lineage>
        <taxon>Bacteria</taxon>
        <taxon>Bacillati</taxon>
        <taxon>Actinomycetota</taxon>
        <taxon>Actinomycetes</taxon>
        <taxon>Streptosporangiales</taxon>
        <taxon>Thermomonosporaceae</taxon>
        <taxon>Actinomadura</taxon>
    </lineage>
</organism>
<sequence>MTGLLAAGARSAFCAVSAAVLAAGCSGGEGAQSGGRSSAPGEATVIPTVSGGTPFPSRSPRIPGGLPDPGRVDQKDATALSRAALTVMYSVDSTVDAGLLNAKLRAVGYLAPAYAAEVRAEPVQYVPEEWRRHRAYLAVRLRPIERDAGAPKDGPTAAYRQWRLITTPTGRDGWRGRPSEFVVFMSLTRSSKRDPWRISDTTSTNGG</sequence>
<dbReference type="EMBL" id="BAAARW010000016">
    <property type="protein sequence ID" value="GAA2427044.1"/>
    <property type="molecule type" value="Genomic_DNA"/>
</dbReference>
<dbReference type="RefSeq" id="WP_344591307.1">
    <property type="nucleotide sequence ID" value="NZ_BAAARW010000016.1"/>
</dbReference>
<proteinExistence type="predicted"/>